<sequence length="59" mass="7145">RYLVHIEEAKKEYSWLWNEIGKEFPRLDQAERLKLLNFAINICSSCHEAYLPCQCWNDE</sequence>
<proteinExistence type="predicted"/>
<name>X1BWF6_9ZZZZ</name>
<protein>
    <submittedName>
        <fullName evidence="1">Uncharacterized protein</fullName>
    </submittedName>
</protein>
<reference evidence="1" key="1">
    <citation type="journal article" date="2014" name="Front. Microbiol.">
        <title>High frequency of phylogenetically diverse reductive dehalogenase-homologous genes in deep subseafloor sedimentary metagenomes.</title>
        <authorList>
            <person name="Kawai M."/>
            <person name="Futagami T."/>
            <person name="Toyoda A."/>
            <person name="Takaki Y."/>
            <person name="Nishi S."/>
            <person name="Hori S."/>
            <person name="Arai W."/>
            <person name="Tsubouchi T."/>
            <person name="Morono Y."/>
            <person name="Uchiyama I."/>
            <person name="Ito T."/>
            <person name="Fujiyama A."/>
            <person name="Inagaki F."/>
            <person name="Takami H."/>
        </authorList>
    </citation>
    <scope>NUCLEOTIDE SEQUENCE</scope>
    <source>
        <strain evidence="1">Expedition CK06-06</strain>
    </source>
</reference>
<accession>X1BWF6</accession>
<feature type="non-terminal residue" evidence="1">
    <location>
        <position position="1"/>
    </location>
</feature>
<dbReference type="EMBL" id="BART01013373">
    <property type="protein sequence ID" value="GAG76481.1"/>
    <property type="molecule type" value="Genomic_DNA"/>
</dbReference>
<organism evidence="1">
    <name type="scientific">marine sediment metagenome</name>
    <dbReference type="NCBI Taxonomy" id="412755"/>
    <lineage>
        <taxon>unclassified sequences</taxon>
        <taxon>metagenomes</taxon>
        <taxon>ecological metagenomes</taxon>
    </lineage>
</organism>
<dbReference type="AlphaFoldDB" id="X1BWF6"/>
<evidence type="ECO:0000313" key="1">
    <source>
        <dbReference type="EMBL" id="GAG76481.1"/>
    </source>
</evidence>
<comment type="caution">
    <text evidence="1">The sequence shown here is derived from an EMBL/GenBank/DDBJ whole genome shotgun (WGS) entry which is preliminary data.</text>
</comment>
<gene>
    <name evidence="1" type="ORF">S01H4_27379</name>
</gene>